<evidence type="ECO:0000313" key="10">
    <source>
        <dbReference type="EMBL" id="EYC22525.1"/>
    </source>
</evidence>
<comment type="cofactor">
    <cofactor evidence="7 8">
        <name>Zn(2+)</name>
        <dbReference type="ChEBI" id="CHEBI:29105"/>
    </cofactor>
    <text evidence="7 8">Binds 1 zinc ion per subunit.</text>
</comment>
<dbReference type="AlphaFoldDB" id="A0A016V532"/>
<keyword evidence="1 7" id="KW-0645">Protease</keyword>
<dbReference type="GO" id="GO:0004222">
    <property type="term" value="F:metalloendopeptidase activity"/>
    <property type="evidence" value="ECO:0007669"/>
    <property type="project" value="UniProtKB-UniRule"/>
</dbReference>
<keyword evidence="2 7" id="KW-0479">Metal-binding</keyword>
<name>A0A016V532_9BILA</name>
<evidence type="ECO:0000256" key="7">
    <source>
        <dbReference type="PROSITE-ProRule" id="PRU01211"/>
    </source>
</evidence>
<evidence type="ECO:0000256" key="4">
    <source>
        <dbReference type="ARBA" id="ARBA00022833"/>
    </source>
</evidence>
<protein>
    <recommendedName>
        <fullName evidence="8">Metalloendopeptidase</fullName>
        <ecNumber evidence="8">3.4.24.-</ecNumber>
    </recommendedName>
</protein>
<sequence length="399" mass="44806">MRLALLALLLVVCANAGIFGDVRDKVKNIFTGENSIGKKIKSMVFNNTKILNIKEKMKKLTNKIKKTLALTPQAIISLKERLSKLRPIKQTQVKETGDSIDEINEKSEVGASLFQGDIILTEKQAEEVQEDVEEETAGGNRTKRQAFKDRRYPNTIWSTGVNYYFDYSANAAVRSVFKKGAREWEKDTCINFHEDRSAKDKIRVFVQSGCWSFVGKIGGSQDLSLGRGCESIGTAAHEIGHALGLYHTMSRHDRDKYITVNLNNVKADWLDQFTKQTPETNENYGITYDYGSIMHYGGTSASFNKKPTMVPFDTVHQETLGSPFVSFYDLLVLNNHYNCFVTDGKPGPKPIRTTKRPGVLPKGFRCADKPTCEILGAEYCNALDEDLRISMCPKMCGYC</sequence>
<keyword evidence="6" id="KW-1015">Disulfide bond</keyword>
<dbReference type="SUPFAM" id="SSF55486">
    <property type="entry name" value="Metalloproteases ('zincins'), catalytic domain"/>
    <property type="match status" value="1"/>
</dbReference>
<dbReference type="SMART" id="SM00235">
    <property type="entry name" value="ZnMc"/>
    <property type="match status" value="1"/>
</dbReference>
<dbReference type="GO" id="GO:0006508">
    <property type="term" value="P:proteolysis"/>
    <property type="evidence" value="ECO:0007669"/>
    <property type="project" value="UniProtKB-KW"/>
</dbReference>
<dbReference type="GO" id="GO:0008270">
    <property type="term" value="F:zinc ion binding"/>
    <property type="evidence" value="ECO:0007669"/>
    <property type="project" value="UniProtKB-UniRule"/>
</dbReference>
<dbReference type="EMBL" id="JARK01001353">
    <property type="protein sequence ID" value="EYC22525.1"/>
    <property type="molecule type" value="Genomic_DNA"/>
</dbReference>
<evidence type="ECO:0000313" key="11">
    <source>
        <dbReference type="Proteomes" id="UP000024635"/>
    </source>
</evidence>
<organism evidence="10 11">
    <name type="scientific">Ancylostoma ceylanicum</name>
    <dbReference type="NCBI Taxonomy" id="53326"/>
    <lineage>
        <taxon>Eukaryota</taxon>
        <taxon>Metazoa</taxon>
        <taxon>Ecdysozoa</taxon>
        <taxon>Nematoda</taxon>
        <taxon>Chromadorea</taxon>
        <taxon>Rhabditida</taxon>
        <taxon>Rhabditina</taxon>
        <taxon>Rhabditomorpha</taxon>
        <taxon>Strongyloidea</taxon>
        <taxon>Ancylostomatidae</taxon>
        <taxon>Ancylostomatinae</taxon>
        <taxon>Ancylostoma</taxon>
    </lineage>
</organism>
<dbReference type="InterPro" id="IPR024079">
    <property type="entry name" value="MetalloPept_cat_dom_sf"/>
</dbReference>
<comment type="caution">
    <text evidence="10">The sequence shown here is derived from an EMBL/GenBank/DDBJ whole genome shotgun (WGS) entry which is preliminary data.</text>
</comment>
<feature type="domain" description="Peptidase M12A" evidence="9">
    <location>
        <begin position="145"/>
        <end position="340"/>
    </location>
</feature>
<keyword evidence="5 7" id="KW-0482">Metalloprotease</keyword>
<dbReference type="InterPro" id="IPR001506">
    <property type="entry name" value="Peptidase_M12A"/>
</dbReference>
<feature type="active site" evidence="7">
    <location>
        <position position="238"/>
    </location>
</feature>
<dbReference type="InterPro" id="IPR034035">
    <property type="entry name" value="Astacin-like_dom"/>
</dbReference>
<feature type="chain" id="PRO_5005101011" description="Metalloendopeptidase" evidence="8">
    <location>
        <begin position="17"/>
        <end position="399"/>
    </location>
</feature>
<evidence type="ECO:0000256" key="3">
    <source>
        <dbReference type="ARBA" id="ARBA00022801"/>
    </source>
</evidence>
<comment type="caution">
    <text evidence="7">Lacks conserved residue(s) required for the propagation of feature annotation.</text>
</comment>
<evidence type="ECO:0000256" key="5">
    <source>
        <dbReference type="ARBA" id="ARBA00023049"/>
    </source>
</evidence>
<keyword evidence="11" id="KW-1185">Reference proteome</keyword>
<dbReference type="MEROPS" id="M12.310"/>
<dbReference type="PROSITE" id="PS51864">
    <property type="entry name" value="ASTACIN"/>
    <property type="match status" value="1"/>
</dbReference>
<keyword evidence="8" id="KW-0732">Signal</keyword>
<feature type="binding site" evidence="7">
    <location>
        <position position="237"/>
    </location>
    <ligand>
        <name>Zn(2+)</name>
        <dbReference type="ChEBI" id="CHEBI:29105"/>
        <note>catalytic</note>
    </ligand>
</feature>
<evidence type="ECO:0000256" key="1">
    <source>
        <dbReference type="ARBA" id="ARBA00022670"/>
    </source>
</evidence>
<dbReference type="InterPro" id="IPR006026">
    <property type="entry name" value="Peptidase_Metallo"/>
</dbReference>
<dbReference type="OrthoDB" id="5786116at2759"/>
<proteinExistence type="predicted"/>
<dbReference type="CDD" id="cd04280">
    <property type="entry name" value="ZnMc_astacin_like"/>
    <property type="match status" value="1"/>
</dbReference>
<reference evidence="11" key="1">
    <citation type="journal article" date="2015" name="Nat. Genet.">
        <title>The genome and transcriptome of the zoonotic hookworm Ancylostoma ceylanicum identify infection-specific gene families.</title>
        <authorList>
            <person name="Schwarz E.M."/>
            <person name="Hu Y."/>
            <person name="Antoshechkin I."/>
            <person name="Miller M.M."/>
            <person name="Sternberg P.W."/>
            <person name="Aroian R.V."/>
        </authorList>
    </citation>
    <scope>NUCLEOTIDE SEQUENCE</scope>
    <source>
        <strain evidence="11">HY135</strain>
    </source>
</reference>
<dbReference type="PANTHER" id="PTHR10127:SF780">
    <property type="entry name" value="METALLOENDOPEPTIDASE"/>
    <property type="match status" value="1"/>
</dbReference>
<feature type="binding site" evidence="7">
    <location>
        <position position="241"/>
    </location>
    <ligand>
        <name>Zn(2+)</name>
        <dbReference type="ChEBI" id="CHEBI:29105"/>
        <note>catalytic</note>
    </ligand>
</feature>
<evidence type="ECO:0000256" key="8">
    <source>
        <dbReference type="RuleBase" id="RU361183"/>
    </source>
</evidence>
<dbReference type="Proteomes" id="UP000024635">
    <property type="component" value="Unassembled WGS sequence"/>
</dbReference>
<dbReference type="Gene3D" id="3.40.390.10">
    <property type="entry name" value="Collagenase (Catalytic Domain)"/>
    <property type="match status" value="1"/>
</dbReference>
<evidence type="ECO:0000259" key="9">
    <source>
        <dbReference type="PROSITE" id="PS51864"/>
    </source>
</evidence>
<evidence type="ECO:0000256" key="6">
    <source>
        <dbReference type="ARBA" id="ARBA00023157"/>
    </source>
</evidence>
<dbReference type="PANTHER" id="PTHR10127">
    <property type="entry name" value="DISCOIDIN, CUB, EGF, LAMININ , AND ZINC METALLOPROTEASE DOMAIN CONTAINING"/>
    <property type="match status" value="1"/>
</dbReference>
<dbReference type="EC" id="3.4.24.-" evidence="8"/>
<dbReference type="Pfam" id="PF01400">
    <property type="entry name" value="Astacin"/>
    <property type="match status" value="1"/>
</dbReference>
<accession>A0A016V532</accession>
<gene>
    <name evidence="10" type="primary">Acey_s0017.g3404</name>
    <name evidence="10" type="ORF">Y032_0017g3404</name>
</gene>
<feature type="signal peptide" evidence="8">
    <location>
        <begin position="1"/>
        <end position="16"/>
    </location>
</feature>
<dbReference type="PRINTS" id="PR00480">
    <property type="entry name" value="ASTACIN"/>
</dbReference>
<dbReference type="STRING" id="53326.A0A016V532"/>
<evidence type="ECO:0000256" key="2">
    <source>
        <dbReference type="ARBA" id="ARBA00022723"/>
    </source>
</evidence>
<keyword evidence="4 7" id="KW-0862">Zinc</keyword>
<feature type="binding site" evidence="7">
    <location>
        <position position="247"/>
    </location>
    <ligand>
        <name>Zn(2+)</name>
        <dbReference type="ChEBI" id="CHEBI:29105"/>
        <note>catalytic</note>
    </ligand>
</feature>
<keyword evidence="3 7" id="KW-0378">Hydrolase</keyword>